<name>A0A1S9I8Y6_9CLOT</name>
<accession>A0A1S9I8Y6</accession>
<comment type="caution">
    <text evidence="1">The sequence shown here is derived from an EMBL/GenBank/DDBJ whole genome shotgun (WGS) entry which is preliminary data.</text>
</comment>
<dbReference type="AlphaFoldDB" id="A0A1S9I8Y6"/>
<protein>
    <submittedName>
        <fullName evidence="1">Uncharacterized protein</fullName>
    </submittedName>
</protein>
<reference evidence="1 2" key="1">
    <citation type="submission" date="2016-12" db="EMBL/GenBank/DDBJ databases">
        <title>Clostridium tepidum sp. nov., a close relative of Clostridium sporogenes and Clostridium botulinum Group I.</title>
        <authorList>
            <person name="Dobritsa A.P."/>
            <person name="Kutumbaka K.K."/>
            <person name="Werner K."/>
            <person name="Wiedmann M."/>
            <person name="Asmus A."/>
            <person name="Samadpour M."/>
        </authorList>
    </citation>
    <scope>NUCLEOTIDE SEQUENCE [LARGE SCALE GENOMIC DNA]</scope>
    <source>
        <strain evidence="1 2">IEH 97212</strain>
    </source>
</reference>
<organism evidence="1 2">
    <name type="scientific">Clostridium tepidum</name>
    <dbReference type="NCBI Taxonomy" id="1962263"/>
    <lineage>
        <taxon>Bacteria</taxon>
        <taxon>Bacillati</taxon>
        <taxon>Bacillota</taxon>
        <taxon>Clostridia</taxon>
        <taxon>Eubacteriales</taxon>
        <taxon>Clostridiaceae</taxon>
        <taxon>Clostridium</taxon>
    </lineage>
</organism>
<sequence length="67" mass="7949">MKMIRNYMLNGRYTIATSGNKILIIGDGEKVFREYDNINELIDEILKYDYQEIKFGKVDGRHKISYL</sequence>
<proteinExistence type="predicted"/>
<evidence type="ECO:0000313" key="1">
    <source>
        <dbReference type="EMBL" id="OOO66759.1"/>
    </source>
</evidence>
<dbReference type="EMBL" id="MRAE01000012">
    <property type="protein sequence ID" value="OOO66759.1"/>
    <property type="molecule type" value="Genomic_DNA"/>
</dbReference>
<dbReference type="RefSeq" id="WP_078054552.1">
    <property type="nucleotide sequence ID" value="NZ_MRAE01000012.1"/>
</dbReference>
<evidence type="ECO:0000313" key="2">
    <source>
        <dbReference type="Proteomes" id="UP000190256"/>
    </source>
</evidence>
<gene>
    <name evidence="1" type="ORF">BS638_06430</name>
</gene>
<dbReference type="Proteomes" id="UP000190256">
    <property type="component" value="Unassembled WGS sequence"/>
</dbReference>